<dbReference type="Pfam" id="PF01483">
    <property type="entry name" value="P_proprotein"/>
    <property type="match status" value="1"/>
</dbReference>
<dbReference type="SUPFAM" id="SSF63825">
    <property type="entry name" value="YWTD domain"/>
    <property type="match status" value="1"/>
</dbReference>
<feature type="signal peptide" evidence="4">
    <location>
        <begin position="1"/>
        <end position="20"/>
    </location>
</feature>
<dbReference type="NCBIfam" id="NF038128">
    <property type="entry name" value="choice_anch_J"/>
    <property type="match status" value="1"/>
</dbReference>
<evidence type="ECO:0000256" key="4">
    <source>
        <dbReference type="SAM" id="SignalP"/>
    </source>
</evidence>
<keyword evidence="3" id="KW-0378">Hydrolase</keyword>
<comment type="caution">
    <text evidence="6">The sequence shown here is derived from an EMBL/GenBank/DDBJ whole genome shotgun (WGS) entry which is preliminary data.</text>
</comment>
<reference evidence="6 7" key="1">
    <citation type="submission" date="2019-08" db="EMBL/GenBank/DDBJ databases">
        <title>Genome of Aequorivita lipolytica Y10-2 (type strain).</title>
        <authorList>
            <person name="Bowman J.P."/>
        </authorList>
    </citation>
    <scope>NUCLEOTIDE SEQUENCE [LARGE SCALE GENOMIC DNA]</scope>
    <source>
        <strain evidence="6 7">Y10-2</strain>
    </source>
</reference>
<organism evidence="6 7">
    <name type="scientific">Aequorivita lipolytica</name>
    <dbReference type="NCBI Taxonomy" id="153267"/>
    <lineage>
        <taxon>Bacteria</taxon>
        <taxon>Pseudomonadati</taxon>
        <taxon>Bacteroidota</taxon>
        <taxon>Flavobacteriia</taxon>
        <taxon>Flavobacteriales</taxon>
        <taxon>Flavobacteriaceae</taxon>
        <taxon>Aequorivita</taxon>
    </lineage>
</organism>
<dbReference type="InterPro" id="IPR002884">
    <property type="entry name" value="P_dom"/>
</dbReference>
<sequence length="1314" mass="134794">MKKFTLLIFAFCAFIATMEAQFIQPNSSFHGARSLGVENRQQPSVSIEQLLARLQQNQTGLDSQQFTAAERQALSAYYRAQNSANRGPAATLLTEGFDDITTLPGAGYSLVNASDIPGATNWFQGNDVVFPSQSGGPTSYIGANFNNTSGSVINNFMITPVLNLENGDEIIFWTRTTTASTFPDRLEVRLDPTGANTNPTGPASVGSYTELLLEINPTLVTGVYPDVWTEFTATVSGLTGATDTRVAFRYWVTDGGPAGSNSDYIGIDSLTIEEGTGGGGGGDPTVFAANIRASCGLDFGSFPLPGPYTLAPIAPNASSIYGGDFDENGTLYAFNGTTSTLLSLDETTGAETTIGPITGLLATETLRGMAWNDADSTMYVLAGAGEVGSVYTINLTTAVATLVGSSTITGWLPIWLAIDSNGNAFMADVGLDSLYSVDLTTGTATLVGPLGVNINFAQDADFDPDTDTLYMAAYIGGGVNLFASVDTATGVATPLGSVNADCAELGLVAIKGTSGGGGGCTPDSLTTLFAGGNGGSPGGAVYFDISVGASDIEVSSFDMNTASTAAFNMDVYVFEGTYVGNQANPALWGAAVAIGSGTGAGIGIPSTATLDAPIMMTAGTTYAVALVFDSTAAHTYTNGDGTNQNYSNGDITLDLGSASNVPFTNPIFDPRIWNGSVGYCVGGGGGPTCTSTAYDSTAVPFDIDGAGTSTADCANAPNLIPITVADIGTIGTGAILENITIDIAHTFSADLDLYLVSPNGTELLLANDLGGGTDDGYNGTMFEDGGADITLATAPFGVGPYEPVGGTFAAAFAGEDITGVWSLKVCDDAGGDSGQVLQFSMSICVPPVFTNDDCENAIALACGDSVVGETITATDSGGNASPDVFYKFTGNGSPQLVTISLCAATDFDSILRIFDDCNLANELAFNDDSCGLQSEVSFTSDGTSTYYIMVEGFGSSSGNFSLDVTCTDPLPNDECSGAIAVSCGDSVTGTTVGATVDTAPTCGTPITSPGVWYSLNDDSGLPGDITVSLCNGTNFDSKISVYSGTCSALVCVDGNDDACGLQSEVTFASNGNTQYYILIHSFGGATGNFTLDVTCTPTPPPNDMIVNSIDVDEIGFPYTDPSVAMPAATTENGNPVDCDLTGANGVWYNFVSGGDGTAIASIVTPGGASSVTFYTAPNENASETDLTLVPQQSNQCGPGTSASIFTLAGQAYYVFVLNTGAVTDITIDGTNLGVSDNTIAGFSYYPNPTNGVLNLKSVENIEQVALYNLLGQRVVYSQVGATESKVDVSGLSTGTYLMKVTVNGQIGTYKVLKQ</sequence>
<feature type="chain" id="PRO_5023116971" evidence="4">
    <location>
        <begin position="21"/>
        <end position="1314"/>
    </location>
</feature>
<dbReference type="SUPFAM" id="SSF49785">
    <property type="entry name" value="Galactose-binding domain-like"/>
    <property type="match status" value="1"/>
</dbReference>
<dbReference type="InterPro" id="IPR026444">
    <property type="entry name" value="Secre_tail"/>
</dbReference>
<keyword evidence="7" id="KW-1185">Reference proteome</keyword>
<dbReference type="NCBIfam" id="TIGR04183">
    <property type="entry name" value="Por_Secre_tail"/>
    <property type="match status" value="1"/>
</dbReference>
<dbReference type="Gene3D" id="2.60.120.200">
    <property type="match status" value="1"/>
</dbReference>
<dbReference type="GO" id="GO:0004252">
    <property type="term" value="F:serine-type endopeptidase activity"/>
    <property type="evidence" value="ECO:0007669"/>
    <property type="project" value="InterPro"/>
</dbReference>
<dbReference type="Gene3D" id="2.60.120.380">
    <property type="match status" value="2"/>
</dbReference>
<dbReference type="PROSITE" id="PS51829">
    <property type="entry name" value="P_HOMO_B"/>
    <property type="match status" value="1"/>
</dbReference>
<keyword evidence="2 4" id="KW-0732">Signal</keyword>
<evidence type="ECO:0000256" key="3">
    <source>
        <dbReference type="ARBA" id="ARBA00022801"/>
    </source>
</evidence>
<evidence type="ECO:0000256" key="2">
    <source>
        <dbReference type="ARBA" id="ARBA00022729"/>
    </source>
</evidence>
<dbReference type="Pfam" id="PF18962">
    <property type="entry name" value="Por_Secre_tail"/>
    <property type="match status" value="1"/>
</dbReference>
<dbReference type="Gene3D" id="2.60.120.260">
    <property type="entry name" value="Galactose-binding domain-like"/>
    <property type="match status" value="1"/>
</dbReference>
<dbReference type="RefSeq" id="WP_111816270.1">
    <property type="nucleotide sequence ID" value="NZ_CBCRZQ010000006.1"/>
</dbReference>
<evidence type="ECO:0000259" key="5">
    <source>
        <dbReference type="PROSITE" id="PS51829"/>
    </source>
</evidence>
<proteinExistence type="predicted"/>
<dbReference type="GO" id="GO:0006508">
    <property type="term" value="P:proteolysis"/>
    <property type="evidence" value="ECO:0007669"/>
    <property type="project" value="UniProtKB-KW"/>
</dbReference>
<feature type="domain" description="P/Homo B" evidence="5">
    <location>
        <begin position="685"/>
        <end position="853"/>
    </location>
</feature>
<gene>
    <name evidence="6" type="ORF">ESV24_14265</name>
</gene>
<evidence type="ECO:0000313" key="7">
    <source>
        <dbReference type="Proteomes" id="UP000321945"/>
    </source>
</evidence>
<evidence type="ECO:0000313" key="6">
    <source>
        <dbReference type="EMBL" id="TXD68004.1"/>
    </source>
</evidence>
<dbReference type="Proteomes" id="UP000321945">
    <property type="component" value="Unassembled WGS sequence"/>
</dbReference>
<accession>A0A5C6YLD4</accession>
<dbReference type="InterPro" id="IPR008979">
    <property type="entry name" value="Galactose-bd-like_sf"/>
</dbReference>
<protein>
    <submittedName>
        <fullName evidence="6">T9SS type A sorting domain-containing protein</fullName>
    </submittedName>
</protein>
<name>A0A5C6YLD4_9FLAO</name>
<dbReference type="EMBL" id="VORU01000017">
    <property type="protein sequence ID" value="TXD68004.1"/>
    <property type="molecule type" value="Genomic_DNA"/>
</dbReference>
<dbReference type="OrthoDB" id="1412023at2"/>
<evidence type="ECO:0000256" key="1">
    <source>
        <dbReference type="ARBA" id="ARBA00022670"/>
    </source>
</evidence>
<keyword evidence="1" id="KW-0645">Protease</keyword>